<keyword evidence="2" id="KW-1133">Transmembrane helix</keyword>
<feature type="signal peptide" evidence="3">
    <location>
        <begin position="1"/>
        <end position="28"/>
    </location>
</feature>
<feature type="transmembrane region" description="Helical" evidence="2">
    <location>
        <begin position="243"/>
        <end position="262"/>
    </location>
</feature>
<evidence type="ECO:0000313" key="4">
    <source>
        <dbReference type="EMBL" id="QIS23642.1"/>
    </source>
</evidence>
<feature type="region of interest" description="Disordered" evidence="1">
    <location>
        <begin position="478"/>
        <end position="515"/>
    </location>
</feature>
<evidence type="ECO:0000256" key="3">
    <source>
        <dbReference type="SAM" id="SignalP"/>
    </source>
</evidence>
<sequence length="515" mass="50359">MDAMVKKLLVIAAAATAIAATSAVPATAQPPTAPPASQQPGTGQTSTDDQHSDLYKPCRDLFDGIPDVLKPLVGFDETACDAGAAMLNPGDAVGEAAGGVVKSAIGSAAADFAKGWGKGIVMMFSWWYNTPLTGSTGADQTASIVDKTQHYLRYFQLVVFTMSFAAAMVRLAFARADLRQQQAQEAAMLLTRTVVVSSVLVGLVVALDGAMRAAAMWLLNEFVGANAAAAAQKLITVERLDPLLGDGLLFVFALLGVLGTVVQMVFMLIQIALSKLVLGVLPLVAASTATEAGMQAYRKLIAWTTVFVLFPFISAVVYGVAFALAAGAHDAQGTLAGMVLLTLACLTLPSMVRLVVPMAGQSAGGSGGAAMAALMASGAAPLMRSSSGDSGGGRGGDVRAASASGGPSAGGGAMATGAAPTPSSPSGSGSGGGGVAGVQGASGAAGTAGGQAAAAGAAAAGPAGAVGVVAEKAADVAKATVAEGARSGTGSPDVPPGPGPTGSVPPSGGRSDGNG</sequence>
<dbReference type="AlphaFoldDB" id="A0A6G9ZDQ2"/>
<feature type="region of interest" description="Disordered" evidence="1">
    <location>
        <begin position="25"/>
        <end position="53"/>
    </location>
</feature>
<keyword evidence="2" id="KW-0472">Membrane</keyword>
<feature type="transmembrane region" description="Helical" evidence="2">
    <location>
        <begin position="154"/>
        <end position="174"/>
    </location>
</feature>
<proteinExistence type="predicted"/>
<feature type="transmembrane region" description="Helical" evidence="2">
    <location>
        <begin position="334"/>
        <end position="356"/>
    </location>
</feature>
<gene>
    <name evidence="4" type="ORF">F6W96_40615</name>
</gene>
<dbReference type="Proteomes" id="UP000500953">
    <property type="component" value="Chromosome"/>
</dbReference>
<evidence type="ECO:0008006" key="6">
    <source>
        <dbReference type="Google" id="ProtNLM"/>
    </source>
</evidence>
<accession>A0A6G9ZDQ2</accession>
<dbReference type="RefSeq" id="WP_167490962.1">
    <property type="nucleotide sequence ID" value="NZ_CP046173.1"/>
</dbReference>
<keyword evidence="2" id="KW-0812">Transmembrane</keyword>
<evidence type="ECO:0000313" key="5">
    <source>
        <dbReference type="Proteomes" id="UP000500953"/>
    </source>
</evidence>
<evidence type="ECO:0000256" key="1">
    <source>
        <dbReference type="SAM" id="MobiDB-lite"/>
    </source>
</evidence>
<evidence type="ECO:0000256" key="2">
    <source>
        <dbReference type="SAM" id="Phobius"/>
    </source>
</evidence>
<feature type="transmembrane region" description="Helical" evidence="2">
    <location>
        <begin position="186"/>
        <end position="207"/>
    </location>
</feature>
<keyword evidence="3" id="KW-0732">Signal</keyword>
<feature type="chain" id="PRO_5026022136" description="Type IV secretion system protein" evidence="3">
    <location>
        <begin position="29"/>
        <end position="515"/>
    </location>
</feature>
<feature type="compositionally biased region" description="Low complexity" evidence="1">
    <location>
        <begin position="478"/>
        <end position="492"/>
    </location>
</feature>
<feature type="compositionally biased region" description="Low complexity" evidence="1">
    <location>
        <begin position="25"/>
        <end position="40"/>
    </location>
</feature>
<feature type="transmembrane region" description="Helical" evidence="2">
    <location>
        <begin position="268"/>
        <end position="288"/>
    </location>
</feature>
<feature type="transmembrane region" description="Helical" evidence="2">
    <location>
        <begin position="300"/>
        <end position="328"/>
    </location>
</feature>
<reference evidence="4 5" key="1">
    <citation type="journal article" date="2019" name="ACS Chem. Biol.">
        <title>Identification and Mobilization of a Cryptic Antibiotic Biosynthesis Gene Locus from a Human-Pathogenic Nocardia Isolate.</title>
        <authorList>
            <person name="Herisse M."/>
            <person name="Ishida K."/>
            <person name="Porter J.L."/>
            <person name="Howden B."/>
            <person name="Hertweck C."/>
            <person name="Stinear T.P."/>
            <person name="Pidot S.J."/>
        </authorList>
    </citation>
    <scope>NUCLEOTIDE SEQUENCE [LARGE SCALE GENOMIC DNA]</scope>
    <source>
        <strain evidence="4 5">AUSMDU00012715</strain>
    </source>
</reference>
<protein>
    <recommendedName>
        <fullName evidence="6">Type IV secretion system protein</fullName>
    </recommendedName>
</protein>
<feature type="region of interest" description="Disordered" evidence="1">
    <location>
        <begin position="385"/>
        <end position="435"/>
    </location>
</feature>
<dbReference type="EMBL" id="CP046173">
    <property type="protein sequence ID" value="QIS23642.1"/>
    <property type="molecule type" value="Genomic_DNA"/>
</dbReference>
<organism evidence="4 5">
    <name type="scientific">Nocardia terpenica</name>
    <dbReference type="NCBI Taxonomy" id="455432"/>
    <lineage>
        <taxon>Bacteria</taxon>
        <taxon>Bacillati</taxon>
        <taxon>Actinomycetota</taxon>
        <taxon>Actinomycetes</taxon>
        <taxon>Mycobacteriales</taxon>
        <taxon>Nocardiaceae</taxon>
        <taxon>Nocardia</taxon>
    </lineage>
</organism>
<name>A0A6G9ZDQ2_9NOCA</name>
<feature type="compositionally biased region" description="Low complexity" evidence="1">
    <location>
        <begin position="415"/>
        <end position="427"/>
    </location>
</feature>